<protein>
    <submittedName>
        <fullName evidence="1">Uncharacterized protein</fullName>
    </submittedName>
</protein>
<sequence>MPQQSLAAVPVSLGSISPGLISRKLRVAGRLLSRSSDEALFLLSDGNNALFVDISLCLNPDKSMPYLRENNATLVVLGYLEETQIAMPLPTLPLHTRTTHVDPYLVLRAILMIESPDLDLQLWAYSTNEQGRFLRRTYGD</sequence>
<accession>A0A2H3K4G4</accession>
<evidence type="ECO:0000313" key="1">
    <source>
        <dbReference type="EMBL" id="PCH43944.1"/>
    </source>
</evidence>
<proteinExistence type="predicted"/>
<dbReference type="OrthoDB" id="3258172at2759"/>
<dbReference type="EMBL" id="KB468146">
    <property type="protein sequence ID" value="PCH43944.1"/>
    <property type="molecule type" value="Genomic_DNA"/>
</dbReference>
<name>A0A2H3K4G4_WOLCO</name>
<dbReference type="AlphaFoldDB" id="A0A2H3K4G4"/>
<organism evidence="1 2">
    <name type="scientific">Wolfiporia cocos (strain MD-104)</name>
    <name type="common">Brown rot fungus</name>
    <dbReference type="NCBI Taxonomy" id="742152"/>
    <lineage>
        <taxon>Eukaryota</taxon>
        <taxon>Fungi</taxon>
        <taxon>Dikarya</taxon>
        <taxon>Basidiomycota</taxon>
        <taxon>Agaricomycotina</taxon>
        <taxon>Agaricomycetes</taxon>
        <taxon>Polyporales</taxon>
        <taxon>Phaeolaceae</taxon>
        <taxon>Wolfiporia</taxon>
    </lineage>
</organism>
<reference evidence="1 2" key="1">
    <citation type="journal article" date="2012" name="Science">
        <title>The Paleozoic origin of enzymatic lignin decomposition reconstructed from 31 fungal genomes.</title>
        <authorList>
            <person name="Floudas D."/>
            <person name="Binder M."/>
            <person name="Riley R."/>
            <person name="Barry K."/>
            <person name="Blanchette R.A."/>
            <person name="Henrissat B."/>
            <person name="Martinez A.T."/>
            <person name="Otillar R."/>
            <person name="Spatafora J.W."/>
            <person name="Yadav J.S."/>
            <person name="Aerts A."/>
            <person name="Benoit I."/>
            <person name="Boyd A."/>
            <person name="Carlson A."/>
            <person name="Copeland A."/>
            <person name="Coutinho P.M."/>
            <person name="de Vries R.P."/>
            <person name="Ferreira P."/>
            <person name="Findley K."/>
            <person name="Foster B."/>
            <person name="Gaskell J."/>
            <person name="Glotzer D."/>
            <person name="Gorecki P."/>
            <person name="Heitman J."/>
            <person name="Hesse C."/>
            <person name="Hori C."/>
            <person name="Igarashi K."/>
            <person name="Jurgens J.A."/>
            <person name="Kallen N."/>
            <person name="Kersten P."/>
            <person name="Kohler A."/>
            <person name="Kuees U."/>
            <person name="Kumar T.K.A."/>
            <person name="Kuo A."/>
            <person name="LaButti K."/>
            <person name="Larrondo L.F."/>
            <person name="Lindquist E."/>
            <person name="Ling A."/>
            <person name="Lombard V."/>
            <person name="Lucas S."/>
            <person name="Lundell T."/>
            <person name="Martin R."/>
            <person name="McLaughlin D.J."/>
            <person name="Morgenstern I."/>
            <person name="Morin E."/>
            <person name="Murat C."/>
            <person name="Nagy L.G."/>
            <person name="Nolan M."/>
            <person name="Ohm R.A."/>
            <person name="Patyshakuliyeva A."/>
            <person name="Rokas A."/>
            <person name="Ruiz-Duenas F.J."/>
            <person name="Sabat G."/>
            <person name="Salamov A."/>
            <person name="Samejima M."/>
            <person name="Schmutz J."/>
            <person name="Slot J.C."/>
            <person name="St John F."/>
            <person name="Stenlid J."/>
            <person name="Sun H."/>
            <person name="Sun S."/>
            <person name="Syed K."/>
            <person name="Tsang A."/>
            <person name="Wiebenga A."/>
            <person name="Young D."/>
            <person name="Pisabarro A."/>
            <person name="Eastwood D.C."/>
            <person name="Martin F."/>
            <person name="Cullen D."/>
            <person name="Grigoriev I.V."/>
            <person name="Hibbett D.S."/>
        </authorList>
    </citation>
    <scope>NUCLEOTIDE SEQUENCE [LARGE SCALE GENOMIC DNA]</scope>
    <source>
        <strain evidence="1 2">MD-104</strain>
    </source>
</reference>
<dbReference type="OMA" id="DLDIWNK"/>
<dbReference type="Proteomes" id="UP000218811">
    <property type="component" value="Unassembled WGS sequence"/>
</dbReference>
<gene>
    <name evidence="1" type="ORF">WOLCODRAFT_122884</name>
</gene>
<keyword evidence="2" id="KW-1185">Reference proteome</keyword>
<evidence type="ECO:0000313" key="2">
    <source>
        <dbReference type="Proteomes" id="UP000218811"/>
    </source>
</evidence>